<feature type="domain" description="Glycosyltransferase subfamily 4-like N-terminal" evidence="1">
    <location>
        <begin position="475"/>
        <end position="571"/>
    </location>
</feature>
<dbReference type="PANTHER" id="PTHR46656:SF3">
    <property type="entry name" value="PUTATIVE-RELATED"/>
    <property type="match status" value="1"/>
</dbReference>
<evidence type="ECO:0000259" key="1">
    <source>
        <dbReference type="Pfam" id="PF13439"/>
    </source>
</evidence>
<reference evidence="2 3" key="1">
    <citation type="submission" date="2012-10" db="EMBL/GenBank/DDBJ databases">
        <title>Genome sequencing of Tanticharoenia sakaeratensis NBRC 103193.</title>
        <authorList>
            <person name="Azuma Y."/>
            <person name="Hadano H."/>
            <person name="Hirakawa H."/>
            <person name="Matsushita K."/>
        </authorList>
    </citation>
    <scope>NUCLEOTIDE SEQUENCE [LARGE SCALE GENOMIC DNA]</scope>
    <source>
        <strain evidence="2 3">NBRC 103193</strain>
    </source>
</reference>
<keyword evidence="2" id="KW-0808">Transferase</keyword>
<dbReference type="Gene3D" id="3.40.50.2000">
    <property type="entry name" value="Glycogen Phosphorylase B"/>
    <property type="match status" value="3"/>
</dbReference>
<sequence>MAVSLSLPHRLWRRLPRGPRRLALAWATARLAPKAGHIADGCAPGVIVVGELSRASGLGEGARLMLDALRKQGIPAAGIDIAKPLPPDLAAVDGTGRAPLILHVNAPELPRVLMRLPRALRENRRVIGYWAWELPTVPRAWLYARACVHDVWCPSRFTAGALAAACDQRPTVVRHPLAAADLAVAQVDRSAFGLPADAVIVLVSFSLASSFERKNPLGSIAAFRAAFGMRMDRILVLKVGHVAAYEDDLAAIRTAIADAPNIRLDTTLYPGPESRALIGASDIVLALHRSEGFGLVVAEAMMLGRCVIASDWSATAEFLDADCGLPVPVRTIRARDPRGVFEAPGAVWADPDLDEAARLLRIAADDPDLRRRLGSAAQARAKAVFDGADLRAALPGIGVGAAQPDRVRSKPRRVLIWQWGRRGGGPRFAVDLFEGLRAVPGVQPLLSLSDRAEVLSQIGPGDCALTVPTYNGAAQFLARLFHAPSMVSWLARRIAALRPDMAICAMPGLIDLLMASALRRIGVKIVVIVHDAMRHPGDGLPLQMTLQRLLVSRADVVVALSAHVARQLHSQRLLMRGRVPLVATLPPFAASDVRAAPPFAHGGAPRILMFGRLLPYKGIDLLGPALTLLRGHHSFECRVVGSGPPSLALDVLAGLPGVHVENMWVPEDAIQQTVAWADIVVLPYREASQSGVGAVALASGRHVVATAVGGLVEQFRDAPHAVLCAPDAAAIARALGDVLDAPPELPPPIDQAAMWREMATDLMARIEKVLDR</sequence>
<dbReference type="PANTHER" id="PTHR46656">
    <property type="entry name" value="PUTATIVE-RELATED"/>
    <property type="match status" value="1"/>
</dbReference>
<dbReference type="GO" id="GO:0016757">
    <property type="term" value="F:glycosyltransferase activity"/>
    <property type="evidence" value="ECO:0007669"/>
    <property type="project" value="UniProtKB-KW"/>
</dbReference>
<organism evidence="2 3">
    <name type="scientific">Tanticharoenia sakaeratensis NBRC 103193</name>
    <dbReference type="NCBI Taxonomy" id="1231623"/>
    <lineage>
        <taxon>Bacteria</taxon>
        <taxon>Pseudomonadati</taxon>
        <taxon>Pseudomonadota</taxon>
        <taxon>Alphaproteobacteria</taxon>
        <taxon>Acetobacterales</taxon>
        <taxon>Acetobacteraceae</taxon>
        <taxon>Tanticharoenia</taxon>
    </lineage>
</organism>
<dbReference type="STRING" id="1231623.Tasa_009_174"/>
<comment type="caution">
    <text evidence="2">The sequence shown here is derived from an EMBL/GenBank/DDBJ whole genome shotgun (WGS) entry which is preliminary data.</text>
</comment>
<dbReference type="CDD" id="cd03801">
    <property type="entry name" value="GT4_PimA-like"/>
    <property type="match status" value="1"/>
</dbReference>
<dbReference type="Pfam" id="PF13439">
    <property type="entry name" value="Glyco_transf_4"/>
    <property type="match status" value="1"/>
</dbReference>
<dbReference type="EMBL" id="BALE01000009">
    <property type="protein sequence ID" value="GAN53379.1"/>
    <property type="molecule type" value="Genomic_DNA"/>
</dbReference>
<dbReference type="InterPro" id="IPR028098">
    <property type="entry name" value="Glyco_trans_4-like_N"/>
</dbReference>
<dbReference type="RefSeq" id="WP_241767612.1">
    <property type="nucleotide sequence ID" value="NZ_BALE01000009.1"/>
</dbReference>
<evidence type="ECO:0000313" key="3">
    <source>
        <dbReference type="Proteomes" id="UP000032679"/>
    </source>
</evidence>
<proteinExistence type="predicted"/>
<keyword evidence="3" id="KW-1185">Reference proteome</keyword>
<dbReference type="Pfam" id="PF13692">
    <property type="entry name" value="Glyco_trans_1_4"/>
    <property type="match status" value="2"/>
</dbReference>
<gene>
    <name evidence="2" type="ORF">Tasa_009_174</name>
</gene>
<evidence type="ECO:0000313" key="2">
    <source>
        <dbReference type="EMBL" id="GAN53379.1"/>
    </source>
</evidence>
<name>A0A0D6MIB0_9PROT</name>
<accession>A0A0D6MIB0</accession>
<dbReference type="SUPFAM" id="SSF53756">
    <property type="entry name" value="UDP-Glycosyltransferase/glycogen phosphorylase"/>
    <property type="match status" value="2"/>
</dbReference>
<dbReference type="AlphaFoldDB" id="A0A0D6MIB0"/>
<dbReference type="Proteomes" id="UP000032679">
    <property type="component" value="Unassembled WGS sequence"/>
</dbReference>
<protein>
    <submittedName>
        <fullName evidence="2">Mannosyltransferase</fullName>
    </submittedName>
</protein>
<keyword evidence="2" id="KW-0328">Glycosyltransferase</keyword>